<protein>
    <submittedName>
        <fullName evidence="1">Uncharacterized protein</fullName>
    </submittedName>
</protein>
<organism evidence="1 2">
    <name type="scientific">Pristionchus pacificus</name>
    <name type="common">Parasitic nematode worm</name>
    <dbReference type="NCBI Taxonomy" id="54126"/>
    <lineage>
        <taxon>Eukaryota</taxon>
        <taxon>Metazoa</taxon>
        <taxon>Ecdysozoa</taxon>
        <taxon>Nematoda</taxon>
        <taxon>Chromadorea</taxon>
        <taxon>Rhabditida</taxon>
        <taxon>Rhabditina</taxon>
        <taxon>Diplogasteromorpha</taxon>
        <taxon>Diplogasteroidea</taxon>
        <taxon>Neodiplogasteridae</taxon>
        <taxon>Pristionchus</taxon>
    </lineage>
</organism>
<dbReference type="AlphaFoldDB" id="A0A2A6BHM4"/>
<name>A0A2A6BHM4_PRIPA</name>
<gene>
    <name evidence="1" type="primary">WBGene00281270</name>
</gene>
<reference evidence="1" key="2">
    <citation type="submission" date="2022-06" db="UniProtKB">
        <authorList>
            <consortium name="EnsemblMetazoa"/>
        </authorList>
    </citation>
    <scope>IDENTIFICATION</scope>
    <source>
        <strain evidence="1">PS312</strain>
    </source>
</reference>
<reference evidence="2" key="1">
    <citation type="journal article" date="2008" name="Nat. Genet.">
        <title>The Pristionchus pacificus genome provides a unique perspective on nematode lifestyle and parasitism.</title>
        <authorList>
            <person name="Dieterich C."/>
            <person name="Clifton S.W."/>
            <person name="Schuster L.N."/>
            <person name="Chinwalla A."/>
            <person name="Delehaunty K."/>
            <person name="Dinkelacker I."/>
            <person name="Fulton L."/>
            <person name="Fulton R."/>
            <person name="Godfrey J."/>
            <person name="Minx P."/>
            <person name="Mitreva M."/>
            <person name="Roeseler W."/>
            <person name="Tian H."/>
            <person name="Witte H."/>
            <person name="Yang S.P."/>
            <person name="Wilson R.K."/>
            <person name="Sommer R.J."/>
        </authorList>
    </citation>
    <scope>NUCLEOTIDE SEQUENCE [LARGE SCALE GENOMIC DNA]</scope>
    <source>
        <strain evidence="2">PS312</strain>
    </source>
</reference>
<sequence>MTSEEGGTTNYSSLLRPAGTPVVVEGVDKLRSISGRSLLAGLIPACRAVGHINQAEFLSFSFILINYAPS</sequence>
<keyword evidence="2" id="KW-1185">Reference proteome</keyword>
<dbReference type="Proteomes" id="UP000005239">
    <property type="component" value="Unassembled WGS sequence"/>
</dbReference>
<proteinExistence type="predicted"/>
<evidence type="ECO:0000313" key="1">
    <source>
        <dbReference type="EnsemblMetazoa" id="PPA42901.1"/>
    </source>
</evidence>
<evidence type="ECO:0000313" key="2">
    <source>
        <dbReference type="Proteomes" id="UP000005239"/>
    </source>
</evidence>
<dbReference type="EnsemblMetazoa" id="PPA42901.1">
    <property type="protein sequence ID" value="PPA42901.1"/>
    <property type="gene ID" value="WBGene00281270"/>
</dbReference>
<accession>A0A2A6BHM4</accession>
<accession>A0A8R1Z140</accession>